<name>A0AAN0KLK4_9GAMM</name>
<sequence>MPISVSQQHRIVADMAAYEAAWLKLDGAAENEILKIENQQPLLLRDYFRKRYTYWQALYSDPLYFIDE</sequence>
<dbReference type="RefSeq" id="WP_338659531.1">
    <property type="nucleotide sequence ID" value="NZ_AP028908.1"/>
</dbReference>
<dbReference type="SUPFAM" id="SSF46575">
    <property type="entry name" value="DNA polymerase III theta subunit-like"/>
    <property type="match status" value="1"/>
</dbReference>
<keyword evidence="2" id="KW-1185">Reference proteome</keyword>
<dbReference type="GO" id="GO:0003887">
    <property type="term" value="F:DNA-directed DNA polymerase activity"/>
    <property type="evidence" value="ECO:0007669"/>
    <property type="project" value="InterPro"/>
</dbReference>
<gene>
    <name evidence="1" type="ORF">PEC302110_13260</name>
</gene>
<dbReference type="Gene3D" id="1.20.58.250">
    <property type="entry name" value="DNA polymerase III-theta"/>
    <property type="match status" value="1"/>
</dbReference>
<organism evidence="1 2">
    <name type="scientific">Pectobacterium araliae</name>
    <dbReference type="NCBI Taxonomy" id="3073862"/>
    <lineage>
        <taxon>Bacteria</taxon>
        <taxon>Pseudomonadati</taxon>
        <taxon>Pseudomonadota</taxon>
        <taxon>Gammaproteobacteria</taxon>
        <taxon>Enterobacterales</taxon>
        <taxon>Pectobacteriaceae</taxon>
        <taxon>Pectobacterium</taxon>
    </lineage>
</organism>
<dbReference type="AlphaFoldDB" id="A0AAN0KLK4"/>
<dbReference type="InterPro" id="IPR036745">
    <property type="entry name" value="PolIII_theta_sf"/>
</dbReference>
<protein>
    <submittedName>
        <fullName evidence="1">Uncharacterized protein</fullName>
    </submittedName>
</protein>
<accession>A0AAN0KLK4</accession>
<reference evidence="2" key="1">
    <citation type="journal article" date="2024" name="Int. J. Syst. Evol. Microbiol.">
        <title>Pectobacterium araliae sp. nov., a pathogen causing bacterial soft rot of Japanese angelica tree in Japan.</title>
        <authorList>
            <person name="Sawada H."/>
            <person name="Someya N."/>
            <person name="Morohoshi T."/>
            <person name="Ono M."/>
            <person name="Satou M."/>
        </authorList>
    </citation>
    <scope>NUCLEOTIDE SEQUENCE [LARGE SCALE GENOMIC DNA]</scope>
    <source>
        <strain evidence="2">MAFF 302110</strain>
    </source>
</reference>
<dbReference type="KEGG" id="parl:PEC302110_13260"/>
<dbReference type="GO" id="GO:0006260">
    <property type="term" value="P:DNA replication"/>
    <property type="evidence" value="ECO:0007669"/>
    <property type="project" value="InterPro"/>
</dbReference>
<dbReference type="GO" id="GO:0003677">
    <property type="term" value="F:DNA binding"/>
    <property type="evidence" value="ECO:0007669"/>
    <property type="project" value="InterPro"/>
</dbReference>
<dbReference type="EMBL" id="AP028908">
    <property type="protein sequence ID" value="BES84229.1"/>
    <property type="molecule type" value="Genomic_DNA"/>
</dbReference>
<evidence type="ECO:0000313" key="2">
    <source>
        <dbReference type="Proteomes" id="UP001377830"/>
    </source>
</evidence>
<dbReference type="Proteomes" id="UP001377830">
    <property type="component" value="Chromosome"/>
</dbReference>
<proteinExistence type="predicted"/>
<evidence type="ECO:0000313" key="1">
    <source>
        <dbReference type="EMBL" id="BES84229.1"/>
    </source>
</evidence>